<organism evidence="4 5">
    <name type="scientific">Gigaspora margarita</name>
    <dbReference type="NCBI Taxonomy" id="4874"/>
    <lineage>
        <taxon>Eukaryota</taxon>
        <taxon>Fungi</taxon>
        <taxon>Fungi incertae sedis</taxon>
        <taxon>Mucoromycota</taxon>
        <taxon>Glomeromycotina</taxon>
        <taxon>Glomeromycetes</taxon>
        <taxon>Diversisporales</taxon>
        <taxon>Gigasporaceae</taxon>
        <taxon>Gigaspora</taxon>
    </lineage>
</organism>
<evidence type="ECO:0000256" key="3">
    <source>
        <dbReference type="ARBA" id="ARBA00023180"/>
    </source>
</evidence>
<evidence type="ECO:0000256" key="2">
    <source>
        <dbReference type="ARBA" id="ARBA00022645"/>
    </source>
</evidence>
<dbReference type="InterPro" id="IPR029058">
    <property type="entry name" value="AB_hydrolase_fold"/>
</dbReference>
<keyword evidence="3" id="KW-0325">Glycoprotein</keyword>
<feature type="non-terminal residue" evidence="4">
    <location>
        <position position="1"/>
    </location>
</feature>
<sequence>QQARLLSHDAFPEYKIELNKPQLCNETAQQYSGYLHVNNNIHLFFWFFESRNQHPEDPIVLWLNGGPGFCQRSHEIVDKIWYRCVKEIMQIHYANIDISIRISIYASTPPLYYNAVCNSNGRLDRLSVAHIYA</sequence>
<dbReference type="EMBL" id="CAJVQB010023098">
    <property type="protein sequence ID" value="CAG8801083.1"/>
    <property type="molecule type" value="Genomic_DNA"/>
</dbReference>
<keyword evidence="5" id="KW-1185">Reference proteome</keyword>
<name>A0ABN7VV62_GIGMA</name>
<gene>
    <name evidence="4" type="ORF">GMARGA_LOCUS23116</name>
</gene>
<evidence type="ECO:0000313" key="5">
    <source>
        <dbReference type="Proteomes" id="UP000789901"/>
    </source>
</evidence>
<keyword evidence="2" id="KW-0645">Protease</keyword>
<dbReference type="Proteomes" id="UP000789901">
    <property type="component" value="Unassembled WGS sequence"/>
</dbReference>
<evidence type="ECO:0000256" key="1">
    <source>
        <dbReference type="ARBA" id="ARBA00009431"/>
    </source>
</evidence>
<reference evidence="4 5" key="1">
    <citation type="submission" date="2021-06" db="EMBL/GenBank/DDBJ databases">
        <authorList>
            <person name="Kallberg Y."/>
            <person name="Tangrot J."/>
            <person name="Rosling A."/>
        </authorList>
    </citation>
    <scope>NUCLEOTIDE SEQUENCE [LARGE SCALE GENOMIC DNA]</scope>
    <source>
        <strain evidence="4 5">120-4 pot B 10/14</strain>
    </source>
</reference>
<protein>
    <submittedName>
        <fullName evidence="4">10630_t:CDS:1</fullName>
    </submittedName>
</protein>
<keyword evidence="2" id="KW-0378">Hydrolase</keyword>
<proteinExistence type="inferred from homology"/>
<dbReference type="SUPFAM" id="SSF53474">
    <property type="entry name" value="alpha/beta-Hydrolases"/>
    <property type="match status" value="1"/>
</dbReference>
<dbReference type="InterPro" id="IPR001563">
    <property type="entry name" value="Peptidase_S10"/>
</dbReference>
<dbReference type="Pfam" id="PF00450">
    <property type="entry name" value="Peptidase_S10"/>
    <property type="match status" value="1"/>
</dbReference>
<comment type="caution">
    <text evidence="4">The sequence shown here is derived from an EMBL/GenBank/DDBJ whole genome shotgun (WGS) entry which is preliminary data.</text>
</comment>
<comment type="similarity">
    <text evidence="1">Belongs to the peptidase S10 family.</text>
</comment>
<dbReference type="Gene3D" id="3.40.50.1820">
    <property type="entry name" value="alpha/beta hydrolase"/>
    <property type="match status" value="1"/>
</dbReference>
<accession>A0ABN7VV62</accession>
<keyword evidence="2" id="KW-0121">Carboxypeptidase</keyword>
<evidence type="ECO:0000313" key="4">
    <source>
        <dbReference type="EMBL" id="CAG8801083.1"/>
    </source>
</evidence>